<dbReference type="PANTHER" id="PTHR23278">
    <property type="entry name" value="SIDESTEP PROTEIN"/>
    <property type="match status" value="1"/>
</dbReference>
<comment type="caution">
    <text evidence="2">The sequence shown here is derived from an EMBL/GenBank/DDBJ whole genome shotgun (WGS) entry which is preliminary data.</text>
</comment>
<dbReference type="SUPFAM" id="SSF48726">
    <property type="entry name" value="Immunoglobulin"/>
    <property type="match status" value="1"/>
</dbReference>
<dbReference type="OrthoDB" id="5843397at2759"/>
<dbReference type="EMBL" id="CAJHJT010000001">
    <property type="protein sequence ID" value="CAD6995907.1"/>
    <property type="molecule type" value="Genomic_DNA"/>
</dbReference>
<dbReference type="InterPro" id="IPR036179">
    <property type="entry name" value="Ig-like_dom_sf"/>
</dbReference>
<organism evidence="2 3">
    <name type="scientific">Ceratitis capitata</name>
    <name type="common">Mediterranean fruit fly</name>
    <name type="synonym">Tephritis capitata</name>
    <dbReference type="NCBI Taxonomy" id="7213"/>
    <lineage>
        <taxon>Eukaryota</taxon>
        <taxon>Metazoa</taxon>
        <taxon>Ecdysozoa</taxon>
        <taxon>Arthropoda</taxon>
        <taxon>Hexapoda</taxon>
        <taxon>Insecta</taxon>
        <taxon>Pterygota</taxon>
        <taxon>Neoptera</taxon>
        <taxon>Endopterygota</taxon>
        <taxon>Diptera</taxon>
        <taxon>Brachycera</taxon>
        <taxon>Muscomorpha</taxon>
        <taxon>Tephritoidea</taxon>
        <taxon>Tephritidae</taxon>
        <taxon>Ceratitis</taxon>
        <taxon>Ceratitis</taxon>
    </lineage>
</organism>
<dbReference type="InterPro" id="IPR013783">
    <property type="entry name" value="Ig-like_fold"/>
</dbReference>
<feature type="domain" description="Ig-like" evidence="1">
    <location>
        <begin position="21"/>
        <end position="129"/>
    </location>
</feature>
<dbReference type="Gene3D" id="2.60.40.10">
    <property type="entry name" value="Immunoglobulins"/>
    <property type="match status" value="1"/>
</dbReference>
<evidence type="ECO:0000313" key="3">
    <source>
        <dbReference type="Proteomes" id="UP000606786"/>
    </source>
</evidence>
<keyword evidence="3" id="KW-1185">Reference proteome</keyword>
<evidence type="ECO:0000313" key="2">
    <source>
        <dbReference type="EMBL" id="CAD6995907.1"/>
    </source>
</evidence>
<accession>A0A811UDA3</accession>
<sequence length="206" mass="23652">MYVIILFTQSYNSLFRFPFADGEILRVLVNTSAQIKCDVGSSLPDDKVLLVVWYKNNLPIYSYDTRGAHAGTPSHWRDEEVLEDRAVFRTHKEPAELIINPVKEKDAGNFRCRVDFKLSQTRNSNVNLEVVVPPQQPTIFNERRMKLDSRAGPYEEGGSLEVTCLVFGDHISQRRVKFSKALISTLCQRRFNAAPAFDFVADYRHH</sequence>
<dbReference type="SMART" id="SM00409">
    <property type="entry name" value="IG"/>
    <property type="match status" value="1"/>
</dbReference>
<proteinExistence type="predicted"/>
<dbReference type="Pfam" id="PF00047">
    <property type="entry name" value="ig"/>
    <property type="match status" value="1"/>
</dbReference>
<dbReference type="PANTHER" id="PTHR23278:SF19">
    <property type="entry name" value="OBSCURIN"/>
    <property type="match status" value="1"/>
</dbReference>
<name>A0A811UDA3_CERCA</name>
<dbReference type="InterPro" id="IPR013151">
    <property type="entry name" value="Immunoglobulin_dom"/>
</dbReference>
<evidence type="ECO:0000259" key="1">
    <source>
        <dbReference type="PROSITE" id="PS50835"/>
    </source>
</evidence>
<dbReference type="InterPro" id="IPR003599">
    <property type="entry name" value="Ig_sub"/>
</dbReference>
<reference evidence="2" key="1">
    <citation type="submission" date="2020-11" db="EMBL/GenBank/DDBJ databases">
        <authorList>
            <person name="Whitehead M."/>
        </authorList>
    </citation>
    <scope>NUCLEOTIDE SEQUENCE</scope>
    <source>
        <strain evidence="2">EGII</strain>
    </source>
</reference>
<dbReference type="AlphaFoldDB" id="A0A811UDA3"/>
<dbReference type="CDD" id="cd00096">
    <property type="entry name" value="Ig"/>
    <property type="match status" value="1"/>
</dbReference>
<dbReference type="PROSITE" id="PS50835">
    <property type="entry name" value="IG_LIKE"/>
    <property type="match status" value="1"/>
</dbReference>
<gene>
    <name evidence="2" type="ORF">CCAP1982_LOCUS4609</name>
</gene>
<dbReference type="InterPro" id="IPR007110">
    <property type="entry name" value="Ig-like_dom"/>
</dbReference>
<dbReference type="Proteomes" id="UP000606786">
    <property type="component" value="Unassembled WGS sequence"/>
</dbReference>
<protein>
    <submittedName>
        <fullName evidence="2">(Mediterranean fruit fly) hypothetical protein</fullName>
    </submittedName>
</protein>